<evidence type="ECO:0000313" key="1">
    <source>
        <dbReference type="EMBL" id="VAV98423.1"/>
    </source>
</evidence>
<accession>A0A3B0SPP9</accession>
<name>A0A3B0SPP9_9ZZZZ</name>
<proteinExistence type="predicted"/>
<organism evidence="1">
    <name type="scientific">hydrothermal vent metagenome</name>
    <dbReference type="NCBI Taxonomy" id="652676"/>
    <lineage>
        <taxon>unclassified sequences</taxon>
        <taxon>metagenomes</taxon>
        <taxon>ecological metagenomes</taxon>
    </lineage>
</organism>
<reference evidence="1" key="1">
    <citation type="submission" date="2018-06" db="EMBL/GenBank/DDBJ databases">
        <authorList>
            <person name="Zhirakovskaya E."/>
        </authorList>
    </citation>
    <scope>NUCLEOTIDE SEQUENCE</scope>
</reference>
<gene>
    <name evidence="1" type="ORF">MNBD_ALPHA04-431</name>
</gene>
<dbReference type="AlphaFoldDB" id="A0A3B0SPP9"/>
<feature type="non-terminal residue" evidence="1">
    <location>
        <position position="75"/>
    </location>
</feature>
<dbReference type="Pfam" id="PF01112">
    <property type="entry name" value="Asparaginase_2"/>
    <property type="match status" value="1"/>
</dbReference>
<dbReference type="EMBL" id="UOEF01000270">
    <property type="protein sequence ID" value="VAV98423.1"/>
    <property type="molecule type" value="Genomic_DNA"/>
</dbReference>
<dbReference type="GO" id="GO:0016787">
    <property type="term" value="F:hydrolase activity"/>
    <property type="evidence" value="ECO:0007669"/>
    <property type="project" value="InterPro"/>
</dbReference>
<protein>
    <submittedName>
        <fullName evidence="1">Uncharacterized protein</fullName>
    </submittedName>
</protein>
<sequence length="75" mass="7986">MMKAMKLTEESTKYALALHGGAGAKLGEDYVRVEQHLAELAAQGEAMLLAGKPAIDVVEKMVSELESSGYYVAGK</sequence>
<dbReference type="InterPro" id="IPR000246">
    <property type="entry name" value="Peptidase_T2"/>
</dbReference>